<evidence type="ECO:0000313" key="2">
    <source>
        <dbReference type="Proteomes" id="UP001287282"/>
    </source>
</evidence>
<keyword evidence="1" id="KW-0436">Ligase</keyword>
<evidence type="ECO:0000313" key="1">
    <source>
        <dbReference type="EMBL" id="MDV2687382.1"/>
    </source>
</evidence>
<name>A0ABU3XHL6_9BACI</name>
<dbReference type="PANTHER" id="PTHR43766:SF1">
    <property type="entry name" value="TRYPTOPHAN--TRNA LIGASE, MITOCHONDRIAL"/>
    <property type="match status" value="1"/>
</dbReference>
<accession>A0ABU3XHL6</accession>
<dbReference type="Proteomes" id="UP001287282">
    <property type="component" value="Unassembled WGS sequence"/>
</dbReference>
<dbReference type="EMBL" id="JAWJBA010000669">
    <property type="protein sequence ID" value="MDV2687382.1"/>
    <property type="molecule type" value="Genomic_DNA"/>
</dbReference>
<dbReference type="SUPFAM" id="SSF52374">
    <property type="entry name" value="Nucleotidylyl transferase"/>
    <property type="match status" value="1"/>
</dbReference>
<organism evidence="1 2">
    <name type="scientific">Alkalihalophilus lindianensis</name>
    <dbReference type="NCBI Taxonomy" id="1630542"/>
    <lineage>
        <taxon>Bacteria</taxon>
        <taxon>Bacillati</taxon>
        <taxon>Bacillota</taxon>
        <taxon>Bacilli</taxon>
        <taxon>Bacillales</taxon>
        <taxon>Bacillaceae</taxon>
        <taxon>Alkalihalophilus</taxon>
    </lineage>
</organism>
<gene>
    <name evidence="1" type="ORF">RYX56_23840</name>
</gene>
<proteinExistence type="predicted"/>
<protein>
    <submittedName>
        <fullName evidence="1">Tryptophan--tRNA ligase</fullName>
    </submittedName>
</protein>
<dbReference type="Gene3D" id="1.10.240.10">
    <property type="entry name" value="Tyrosyl-Transfer RNA Synthetase"/>
    <property type="match status" value="1"/>
</dbReference>
<reference evidence="1 2" key="1">
    <citation type="submission" date="2023-10" db="EMBL/GenBank/DDBJ databases">
        <title>Screening of Alkalihalobacillus lindianensis BZ-TG-R113 and Its Alleviation of Salt Stress on Rapeseed Growth.</title>
        <authorList>
            <person name="Zhao B."/>
            <person name="Guo T."/>
        </authorList>
    </citation>
    <scope>NUCLEOTIDE SEQUENCE [LARGE SCALE GENOMIC DNA]</scope>
    <source>
        <strain evidence="1 2">BZ-TG-R113</strain>
    </source>
</reference>
<feature type="non-terminal residue" evidence="1">
    <location>
        <position position="1"/>
    </location>
</feature>
<comment type="caution">
    <text evidence="1">The sequence shown here is derived from an EMBL/GenBank/DDBJ whole genome shotgun (WGS) entry which is preliminary data.</text>
</comment>
<dbReference type="InterPro" id="IPR050203">
    <property type="entry name" value="Trp-tRNA_synthetase"/>
</dbReference>
<keyword evidence="2" id="KW-1185">Reference proteome</keyword>
<feature type="non-terminal residue" evidence="1">
    <location>
        <position position="84"/>
    </location>
</feature>
<dbReference type="GO" id="GO:0016874">
    <property type="term" value="F:ligase activity"/>
    <property type="evidence" value="ECO:0007669"/>
    <property type="project" value="UniProtKB-KW"/>
</dbReference>
<sequence length="84" mass="9390">KPGVSNLLSIYSILSGKPIAEIESMYVGKGYGDFKSDLAEVMVNYLQPIQERYYQLVESSELDEILDRGAEKANKVASKTLKKM</sequence>
<dbReference type="PANTHER" id="PTHR43766">
    <property type="entry name" value="TRYPTOPHAN--TRNA LIGASE, MITOCHONDRIAL"/>
    <property type="match status" value="1"/>
</dbReference>